<evidence type="ECO:0000313" key="1">
    <source>
        <dbReference type="EMBL" id="AKQ68786.1"/>
    </source>
</evidence>
<dbReference type="PATRIC" id="fig|1297742.4.peg.5795"/>
<dbReference type="Proteomes" id="UP000009026">
    <property type="component" value="Chromosome"/>
</dbReference>
<proteinExistence type="predicted"/>
<protein>
    <submittedName>
        <fullName evidence="1">Putative lipoprotein</fullName>
    </submittedName>
</protein>
<reference evidence="1 2" key="1">
    <citation type="journal article" date="2016" name="PLoS ONE">
        <title>Complete Genome Sequence and Comparative Genomics of a Novel Myxobacterium Myxococcus hansupus.</title>
        <authorList>
            <person name="Sharma G."/>
            <person name="Narwani T."/>
            <person name="Subramanian S."/>
        </authorList>
    </citation>
    <scope>NUCLEOTIDE SEQUENCE [LARGE SCALE GENOMIC DNA]</scope>
    <source>
        <strain evidence="2">mixupus</strain>
    </source>
</reference>
<keyword evidence="1" id="KW-0449">Lipoprotein</keyword>
<dbReference type="EMBL" id="CP012109">
    <property type="protein sequence ID" value="AKQ68786.1"/>
    <property type="molecule type" value="Genomic_DNA"/>
</dbReference>
<dbReference type="PROSITE" id="PS51257">
    <property type="entry name" value="PROKAR_LIPOPROTEIN"/>
    <property type="match status" value="1"/>
</dbReference>
<dbReference type="KEGG" id="mym:A176_005698"/>
<dbReference type="STRING" id="1297742.A176_005698"/>
<gene>
    <name evidence="1" type="ORF">A176_005698</name>
</gene>
<keyword evidence="2" id="KW-1185">Reference proteome</keyword>
<accession>A0A0H4WZB6</accession>
<dbReference type="OrthoDB" id="5383092at2"/>
<name>A0A0H4WZB6_9BACT</name>
<dbReference type="AlphaFoldDB" id="A0A0H4WZB6"/>
<sequence length="260" mass="29198">MRWSPTFLLPLCLVTTACGTSAKHQALVERRDTIRLVDEERELGARRDYRSQTGYQDTRWGMTKEEVLAVVPDAVQHNTWGDMGVFGVIADRPAFIQYLFVEGQLAKVELHFHSPGAVRDQFHQMEELLTLKYGKPASRSDTAIDAANRLAMAEMVNNLAVASDNYHAARSGQRPSTPAVDSFGRQREANARVDAATAAYDYALASTWEDTETGVMLKGAQEPGQNRLSIHYWSERLEPYLTKALVVRAEQRKVEQAQEL</sequence>
<dbReference type="RefSeq" id="WP_002635353.1">
    <property type="nucleotide sequence ID" value="NZ_CP012109.1"/>
</dbReference>
<organism evidence="1 2">
    <name type="scientific">Pseudomyxococcus hansupus</name>
    <dbReference type="NCBI Taxonomy" id="1297742"/>
    <lineage>
        <taxon>Bacteria</taxon>
        <taxon>Pseudomonadati</taxon>
        <taxon>Myxococcota</taxon>
        <taxon>Myxococcia</taxon>
        <taxon>Myxococcales</taxon>
        <taxon>Cystobacterineae</taxon>
        <taxon>Myxococcaceae</taxon>
        <taxon>Pseudomyxococcus</taxon>
    </lineage>
</organism>
<evidence type="ECO:0000313" key="2">
    <source>
        <dbReference type="Proteomes" id="UP000009026"/>
    </source>
</evidence>